<dbReference type="Pfam" id="PF01551">
    <property type="entry name" value="Peptidase_M23"/>
    <property type="match status" value="1"/>
</dbReference>
<feature type="domain" description="M23ase beta-sheet core" evidence="2">
    <location>
        <begin position="57"/>
        <end position="151"/>
    </location>
</feature>
<feature type="chain" id="PRO_5011773073" evidence="1">
    <location>
        <begin position="26"/>
        <end position="167"/>
    </location>
</feature>
<evidence type="ECO:0000313" key="3">
    <source>
        <dbReference type="EMBL" id="SFE87553.1"/>
    </source>
</evidence>
<dbReference type="PANTHER" id="PTHR21666:SF270">
    <property type="entry name" value="MUREIN HYDROLASE ACTIVATOR ENVC"/>
    <property type="match status" value="1"/>
</dbReference>
<sequence>MHLSSAVRPLRAAALTLALALLATADGAPPPDSPWSPPVPGRVVAAFHRPPERWLAGHRGLDLRAEELDPVRAPRDGLVTFAGVVVDRPVLVVAHADGTRSTLEPVRSTAAVGTSVERGDVVGHVGAHPGHCAPDTCVHWGVRVGDDYLDPALLLAEVRIVLLPLRA</sequence>
<dbReference type="RefSeq" id="WP_229828248.1">
    <property type="nucleotide sequence ID" value="NZ_BNAN01000001.1"/>
</dbReference>
<organism evidence="3 4">
    <name type="scientific">Flavimobilis marinus</name>
    <dbReference type="NCBI Taxonomy" id="285351"/>
    <lineage>
        <taxon>Bacteria</taxon>
        <taxon>Bacillati</taxon>
        <taxon>Actinomycetota</taxon>
        <taxon>Actinomycetes</taxon>
        <taxon>Micrococcales</taxon>
        <taxon>Jonesiaceae</taxon>
        <taxon>Flavimobilis</taxon>
    </lineage>
</organism>
<dbReference type="SUPFAM" id="SSF51261">
    <property type="entry name" value="Duplicated hybrid motif"/>
    <property type="match status" value="1"/>
</dbReference>
<feature type="signal peptide" evidence="1">
    <location>
        <begin position="1"/>
        <end position="25"/>
    </location>
</feature>
<keyword evidence="1" id="KW-0732">Signal</keyword>
<accession>A0A1I2E4G4</accession>
<reference evidence="4" key="1">
    <citation type="submission" date="2016-10" db="EMBL/GenBank/DDBJ databases">
        <authorList>
            <person name="Varghese N."/>
            <person name="Submissions S."/>
        </authorList>
    </citation>
    <scope>NUCLEOTIDE SEQUENCE [LARGE SCALE GENOMIC DNA]</scope>
    <source>
        <strain evidence="4">DSM 19083</strain>
    </source>
</reference>
<dbReference type="GO" id="GO:0004222">
    <property type="term" value="F:metalloendopeptidase activity"/>
    <property type="evidence" value="ECO:0007669"/>
    <property type="project" value="TreeGrafter"/>
</dbReference>
<dbReference type="InterPro" id="IPR011055">
    <property type="entry name" value="Dup_hybrid_motif"/>
</dbReference>
<keyword evidence="4" id="KW-1185">Reference proteome</keyword>
<dbReference type="AlphaFoldDB" id="A0A1I2E4G4"/>
<dbReference type="EMBL" id="FONZ01000001">
    <property type="protein sequence ID" value="SFE87553.1"/>
    <property type="molecule type" value="Genomic_DNA"/>
</dbReference>
<name>A0A1I2E4G4_9MICO</name>
<dbReference type="Proteomes" id="UP000198520">
    <property type="component" value="Unassembled WGS sequence"/>
</dbReference>
<dbReference type="STRING" id="285351.SAMN04488035_0877"/>
<gene>
    <name evidence="3" type="ORF">SAMN04488035_0877</name>
</gene>
<dbReference type="InterPro" id="IPR050570">
    <property type="entry name" value="Cell_wall_metabolism_enzyme"/>
</dbReference>
<proteinExistence type="predicted"/>
<dbReference type="Gene3D" id="2.70.70.10">
    <property type="entry name" value="Glucose Permease (Domain IIA)"/>
    <property type="match status" value="1"/>
</dbReference>
<dbReference type="PANTHER" id="PTHR21666">
    <property type="entry name" value="PEPTIDASE-RELATED"/>
    <property type="match status" value="1"/>
</dbReference>
<protein>
    <submittedName>
        <fullName evidence="3">Peptidase family M23</fullName>
    </submittedName>
</protein>
<evidence type="ECO:0000256" key="1">
    <source>
        <dbReference type="SAM" id="SignalP"/>
    </source>
</evidence>
<evidence type="ECO:0000313" key="4">
    <source>
        <dbReference type="Proteomes" id="UP000198520"/>
    </source>
</evidence>
<dbReference type="InterPro" id="IPR016047">
    <property type="entry name" value="M23ase_b-sheet_dom"/>
</dbReference>
<evidence type="ECO:0000259" key="2">
    <source>
        <dbReference type="Pfam" id="PF01551"/>
    </source>
</evidence>
<dbReference type="CDD" id="cd12797">
    <property type="entry name" value="M23_peptidase"/>
    <property type="match status" value="1"/>
</dbReference>